<dbReference type="PANTHER" id="PTHR45640:SF2">
    <property type="entry name" value="HEAT SHOCK PROTEIN BETA-11-RELATED"/>
    <property type="match status" value="1"/>
</dbReference>
<evidence type="ECO:0000313" key="6">
    <source>
        <dbReference type="EMBL" id="GCB71879.1"/>
    </source>
</evidence>
<dbReference type="OrthoDB" id="8946669at2759"/>
<keyword evidence="1" id="KW-0346">Stress response</keyword>
<dbReference type="Pfam" id="PF00011">
    <property type="entry name" value="HSP20"/>
    <property type="match status" value="1"/>
</dbReference>
<evidence type="ECO:0000259" key="5">
    <source>
        <dbReference type="PROSITE" id="PS01031"/>
    </source>
</evidence>
<proteinExistence type="inferred from homology"/>
<dbReference type="EMBL" id="BFAA01000401">
    <property type="protein sequence ID" value="GCB71879.1"/>
    <property type="molecule type" value="Genomic_DNA"/>
</dbReference>
<dbReference type="STRING" id="75743.A0A401PFK1"/>
<feature type="region of interest" description="Disordered" evidence="4">
    <location>
        <begin position="186"/>
        <end position="213"/>
    </location>
</feature>
<dbReference type="Gene3D" id="2.60.40.790">
    <property type="match status" value="1"/>
</dbReference>
<dbReference type="InterPro" id="IPR008978">
    <property type="entry name" value="HSP20-like_chaperone"/>
</dbReference>
<feature type="compositionally biased region" description="Polar residues" evidence="4">
    <location>
        <begin position="186"/>
        <end position="207"/>
    </location>
</feature>
<dbReference type="GO" id="GO:0005634">
    <property type="term" value="C:nucleus"/>
    <property type="evidence" value="ECO:0007669"/>
    <property type="project" value="TreeGrafter"/>
</dbReference>
<feature type="domain" description="SHSP" evidence="5">
    <location>
        <begin position="70"/>
        <end position="184"/>
    </location>
</feature>
<dbReference type="OMA" id="QEMIRHM"/>
<evidence type="ECO:0000313" key="7">
    <source>
        <dbReference type="Proteomes" id="UP000288216"/>
    </source>
</evidence>
<dbReference type="PANTHER" id="PTHR45640">
    <property type="entry name" value="HEAT SHOCK PROTEIN HSP-12.2-RELATED"/>
    <property type="match status" value="1"/>
</dbReference>
<organism evidence="6 7">
    <name type="scientific">Scyliorhinus torazame</name>
    <name type="common">Cloudy catshark</name>
    <name type="synonym">Catulus torazame</name>
    <dbReference type="NCBI Taxonomy" id="75743"/>
    <lineage>
        <taxon>Eukaryota</taxon>
        <taxon>Metazoa</taxon>
        <taxon>Chordata</taxon>
        <taxon>Craniata</taxon>
        <taxon>Vertebrata</taxon>
        <taxon>Chondrichthyes</taxon>
        <taxon>Elasmobranchii</taxon>
        <taxon>Galeomorphii</taxon>
        <taxon>Galeoidea</taxon>
        <taxon>Carcharhiniformes</taxon>
        <taxon>Scyliorhinidae</taxon>
        <taxon>Scyliorhinus</taxon>
    </lineage>
</organism>
<keyword evidence="7" id="KW-1185">Reference proteome</keyword>
<dbReference type="InterPro" id="IPR002068">
    <property type="entry name" value="A-crystallin/Hsp20_dom"/>
</dbReference>
<evidence type="ECO:0000256" key="1">
    <source>
        <dbReference type="ARBA" id="ARBA00023016"/>
    </source>
</evidence>
<dbReference type="PROSITE" id="PS01031">
    <property type="entry name" value="SHSP"/>
    <property type="match status" value="1"/>
</dbReference>
<dbReference type="GO" id="GO:0042026">
    <property type="term" value="P:protein refolding"/>
    <property type="evidence" value="ECO:0007669"/>
    <property type="project" value="TreeGrafter"/>
</dbReference>
<dbReference type="Proteomes" id="UP000288216">
    <property type="component" value="Unassembled WGS sequence"/>
</dbReference>
<comment type="caution">
    <text evidence="6">The sequence shown here is derived from an EMBL/GenBank/DDBJ whole genome shotgun (WGS) entry which is preliminary data.</text>
</comment>
<protein>
    <recommendedName>
        <fullName evidence="5">SHSP domain-containing protein</fullName>
    </recommendedName>
</protein>
<gene>
    <name evidence="6" type="ORF">scyTo_0001730</name>
</gene>
<dbReference type="AlphaFoldDB" id="A0A401PFK1"/>
<dbReference type="InterPro" id="IPR001436">
    <property type="entry name" value="Alpha-crystallin/sHSP_animal"/>
</dbReference>
<dbReference type="SUPFAM" id="SSF49764">
    <property type="entry name" value="HSP20-like chaperones"/>
    <property type="match status" value="1"/>
</dbReference>
<accession>A0A401PFK1</accession>
<evidence type="ECO:0000256" key="4">
    <source>
        <dbReference type="SAM" id="MobiDB-lite"/>
    </source>
</evidence>
<dbReference type="PRINTS" id="PR00299">
    <property type="entry name" value="ACRYSTALLIN"/>
</dbReference>
<dbReference type="GO" id="GO:0051082">
    <property type="term" value="F:unfolded protein binding"/>
    <property type="evidence" value="ECO:0007669"/>
    <property type="project" value="TreeGrafter"/>
</dbReference>
<reference evidence="6 7" key="1">
    <citation type="journal article" date="2018" name="Nat. Ecol. Evol.">
        <title>Shark genomes provide insights into elasmobranch evolution and the origin of vertebrates.</title>
        <authorList>
            <person name="Hara Y"/>
            <person name="Yamaguchi K"/>
            <person name="Onimaru K"/>
            <person name="Kadota M"/>
            <person name="Koyanagi M"/>
            <person name="Keeley SD"/>
            <person name="Tatsumi K"/>
            <person name="Tanaka K"/>
            <person name="Motone F"/>
            <person name="Kageyama Y"/>
            <person name="Nozu R"/>
            <person name="Adachi N"/>
            <person name="Nishimura O"/>
            <person name="Nakagawa R"/>
            <person name="Tanegashima C"/>
            <person name="Kiyatake I"/>
            <person name="Matsumoto R"/>
            <person name="Murakumo K"/>
            <person name="Nishida K"/>
            <person name="Terakita A"/>
            <person name="Kuratani S"/>
            <person name="Sato K"/>
            <person name="Hyodo S Kuraku.S."/>
        </authorList>
    </citation>
    <scope>NUCLEOTIDE SEQUENCE [LARGE SCALE GENOMIC DNA]</scope>
</reference>
<sequence length="213" mass="24261">MLSCRAFPPSRLCQQPVYTLWPVPHRGCQPLECNMWKLMEEARKSMIFMDQVLEELAKEFWEHKPRNQDSRPDDNKEGKRQSGDKDGDGFSLSLDVQQFSPEELMVKVLGRKVLVTGKHEKKSNAGRGSYSYRYEEFRREFQLPDDVDAEALNCCLSQDGRLKVEAPHLALPAGNERTVPIKILSDTTSTPQLNPVQEAQGQENGNLEVNKKG</sequence>
<feature type="region of interest" description="Disordered" evidence="4">
    <location>
        <begin position="63"/>
        <end position="92"/>
    </location>
</feature>
<evidence type="ECO:0000256" key="3">
    <source>
        <dbReference type="RuleBase" id="RU003616"/>
    </source>
</evidence>
<dbReference type="CDD" id="cd06481">
    <property type="entry name" value="ACD_HspB9_like"/>
    <property type="match status" value="1"/>
</dbReference>
<feature type="compositionally biased region" description="Basic and acidic residues" evidence="4">
    <location>
        <begin position="63"/>
        <end position="88"/>
    </location>
</feature>
<name>A0A401PFK1_SCYTO</name>
<evidence type="ECO:0000256" key="2">
    <source>
        <dbReference type="PROSITE-ProRule" id="PRU00285"/>
    </source>
</evidence>
<dbReference type="GO" id="GO:0009408">
    <property type="term" value="P:response to heat"/>
    <property type="evidence" value="ECO:0007669"/>
    <property type="project" value="TreeGrafter"/>
</dbReference>
<comment type="similarity">
    <text evidence="2 3">Belongs to the small heat shock protein (HSP20) family.</text>
</comment>
<dbReference type="GO" id="GO:0005737">
    <property type="term" value="C:cytoplasm"/>
    <property type="evidence" value="ECO:0007669"/>
    <property type="project" value="TreeGrafter"/>
</dbReference>